<gene>
    <name evidence="2" type="ORF">FEHR0123_LOCUS4196</name>
</gene>
<dbReference type="PANTHER" id="PTHR19855">
    <property type="entry name" value="WD40 REPEAT PROTEIN 12, 37"/>
    <property type="match status" value="1"/>
</dbReference>
<dbReference type="EMBL" id="HBIE01013776">
    <property type="protein sequence ID" value="CAE0309282.1"/>
    <property type="molecule type" value="Transcribed_RNA"/>
</dbReference>
<keyword evidence="1" id="KW-0853">WD repeat</keyword>
<evidence type="ECO:0000313" key="2">
    <source>
        <dbReference type="EMBL" id="CAE0309282.1"/>
    </source>
</evidence>
<dbReference type="InterPro" id="IPR001680">
    <property type="entry name" value="WD40_rpt"/>
</dbReference>
<dbReference type="PANTHER" id="PTHR19855:SF11">
    <property type="entry name" value="RIBOSOME BIOGENESIS PROTEIN WDR12"/>
    <property type="match status" value="1"/>
</dbReference>
<dbReference type="Gene3D" id="2.130.10.10">
    <property type="entry name" value="YVTN repeat-like/Quinoprotein amine dehydrogenase"/>
    <property type="match status" value="1"/>
</dbReference>
<dbReference type="Pfam" id="PF00400">
    <property type="entry name" value="WD40"/>
    <property type="match status" value="3"/>
</dbReference>
<dbReference type="SMART" id="SM00320">
    <property type="entry name" value="WD40"/>
    <property type="match status" value="4"/>
</dbReference>
<dbReference type="InterPro" id="IPR015943">
    <property type="entry name" value="WD40/YVTN_repeat-like_dom_sf"/>
</dbReference>
<organism evidence="2">
    <name type="scientific">Favella ehrenbergii</name>
    <dbReference type="NCBI Taxonomy" id="182087"/>
    <lineage>
        <taxon>Eukaryota</taxon>
        <taxon>Sar</taxon>
        <taxon>Alveolata</taxon>
        <taxon>Ciliophora</taxon>
        <taxon>Intramacronucleata</taxon>
        <taxon>Spirotrichea</taxon>
        <taxon>Choreotrichia</taxon>
        <taxon>Tintinnida</taxon>
        <taxon>Xystonellidae</taxon>
        <taxon>Favella</taxon>
    </lineage>
</organism>
<proteinExistence type="predicted"/>
<dbReference type="AlphaFoldDB" id="A0A7S3HZI4"/>
<dbReference type="PROSITE" id="PS50082">
    <property type="entry name" value="WD_REPEATS_2"/>
    <property type="match status" value="1"/>
</dbReference>
<dbReference type="InterPro" id="IPR036322">
    <property type="entry name" value="WD40_repeat_dom_sf"/>
</dbReference>
<protein>
    <submittedName>
        <fullName evidence="2">Uncharacterized protein</fullName>
    </submittedName>
</protein>
<dbReference type="PROSITE" id="PS50294">
    <property type="entry name" value="WD_REPEATS_REGION"/>
    <property type="match status" value="1"/>
</dbReference>
<name>A0A7S3HZI4_9SPIT</name>
<reference evidence="2" key="1">
    <citation type="submission" date="2021-01" db="EMBL/GenBank/DDBJ databases">
        <authorList>
            <person name="Corre E."/>
            <person name="Pelletier E."/>
            <person name="Niang G."/>
            <person name="Scheremetjew M."/>
            <person name="Finn R."/>
            <person name="Kale V."/>
            <person name="Holt S."/>
            <person name="Cochrane G."/>
            <person name="Meng A."/>
            <person name="Brown T."/>
            <person name="Cohen L."/>
        </authorList>
    </citation>
    <scope>NUCLEOTIDE SEQUENCE</scope>
    <source>
        <strain evidence="2">Fehren 1</strain>
    </source>
</reference>
<accession>A0A7S3HZI4</accession>
<dbReference type="SUPFAM" id="SSF50978">
    <property type="entry name" value="WD40 repeat-like"/>
    <property type="match status" value="1"/>
</dbReference>
<feature type="repeat" description="WD" evidence="1">
    <location>
        <begin position="160"/>
        <end position="202"/>
    </location>
</feature>
<sequence>MEETNCGYTCMAQNPLNLEQFVTSSQIIDEADQGIYLWEVNPDSWAADADVAKQTAPMKRARTNVSRISPLASLRCPNGVQSLSWASQSVLVAGCTDHQIRVFDMERQKVQASVFTNHKVATTLDCNFANESQLVLSGHEDGLVRLFDLRQAQVKQTKVFECHDRYISQVKINPQAENVFVTCALDGLLKLWDLRNEQAPLYVLKRQTGANDEDAKLFGLGWNGASQILSGGSDSHVSVHSM</sequence>
<evidence type="ECO:0000256" key="1">
    <source>
        <dbReference type="PROSITE-ProRule" id="PRU00221"/>
    </source>
</evidence>